<protein>
    <recommendedName>
        <fullName evidence="2">Alpha/beta hydrolase fold-3 domain-containing protein</fullName>
    </recommendedName>
</protein>
<dbReference type="Proteomes" id="UP001305414">
    <property type="component" value="Unassembled WGS sequence"/>
</dbReference>
<evidence type="ECO:0000313" key="4">
    <source>
        <dbReference type="Proteomes" id="UP001305414"/>
    </source>
</evidence>
<keyword evidence="4" id="KW-1185">Reference proteome</keyword>
<gene>
    <name evidence="3" type="ORF">RRF57_002477</name>
</gene>
<dbReference type="InterPro" id="IPR029058">
    <property type="entry name" value="AB_hydrolase_fold"/>
</dbReference>
<sequence length="166" mass="18141">MVGESGGAHFAVLTTFHLLRTHPHFSLKGLILPYGNYSVAVNTPSLVTYTKPVLVDRDIIAHFMEAYTPGWTQAERQNPRVSPMFEDLQGLASSIPGGKLPPALFICGTNDPLLDDTLLMGVKWQATGSEAIIKIFPGAPHVFNVPTLEIGKEAFGYEAEFLLSRM</sequence>
<dbReference type="InterPro" id="IPR050300">
    <property type="entry name" value="GDXG_lipolytic_enzyme"/>
</dbReference>
<dbReference type="EMBL" id="JAWHQM010000004">
    <property type="protein sequence ID" value="KAK5626762.1"/>
    <property type="molecule type" value="Genomic_DNA"/>
</dbReference>
<comment type="caution">
    <text evidence="3">The sequence shown here is derived from an EMBL/GenBank/DDBJ whole genome shotgun (WGS) entry which is preliminary data.</text>
</comment>
<dbReference type="InterPro" id="IPR013094">
    <property type="entry name" value="AB_hydrolase_3"/>
</dbReference>
<dbReference type="PANTHER" id="PTHR48081">
    <property type="entry name" value="AB HYDROLASE SUPERFAMILY PROTEIN C4A8.06C"/>
    <property type="match status" value="1"/>
</dbReference>
<accession>A0AAN7Z1U7</accession>
<dbReference type="Pfam" id="PF07859">
    <property type="entry name" value="Abhydrolase_3"/>
    <property type="match status" value="1"/>
</dbReference>
<organism evidence="3 4">
    <name type="scientific">Xylaria bambusicola</name>
    <dbReference type="NCBI Taxonomy" id="326684"/>
    <lineage>
        <taxon>Eukaryota</taxon>
        <taxon>Fungi</taxon>
        <taxon>Dikarya</taxon>
        <taxon>Ascomycota</taxon>
        <taxon>Pezizomycotina</taxon>
        <taxon>Sordariomycetes</taxon>
        <taxon>Xylariomycetidae</taxon>
        <taxon>Xylariales</taxon>
        <taxon>Xylariaceae</taxon>
        <taxon>Xylaria</taxon>
    </lineage>
</organism>
<feature type="domain" description="Alpha/beta hydrolase fold-3" evidence="2">
    <location>
        <begin position="1"/>
        <end position="143"/>
    </location>
</feature>
<dbReference type="AlphaFoldDB" id="A0AAN7Z1U7"/>
<keyword evidence="1" id="KW-0378">Hydrolase</keyword>
<dbReference type="PANTHER" id="PTHR48081:SF8">
    <property type="entry name" value="ALPHA_BETA HYDROLASE FOLD-3 DOMAIN-CONTAINING PROTEIN-RELATED"/>
    <property type="match status" value="1"/>
</dbReference>
<proteinExistence type="predicted"/>
<dbReference type="Gene3D" id="3.40.50.1820">
    <property type="entry name" value="alpha/beta hydrolase"/>
    <property type="match status" value="1"/>
</dbReference>
<dbReference type="SUPFAM" id="SSF53474">
    <property type="entry name" value="alpha/beta-Hydrolases"/>
    <property type="match status" value="1"/>
</dbReference>
<evidence type="ECO:0000313" key="3">
    <source>
        <dbReference type="EMBL" id="KAK5626762.1"/>
    </source>
</evidence>
<evidence type="ECO:0000259" key="2">
    <source>
        <dbReference type="Pfam" id="PF07859"/>
    </source>
</evidence>
<reference evidence="3 4" key="1">
    <citation type="submission" date="2023-10" db="EMBL/GenBank/DDBJ databases">
        <title>Draft genome sequence of Xylaria bambusicola isolate GMP-LS, the root and basal stem rot pathogen of sugarcane in Indonesia.</title>
        <authorList>
            <person name="Selvaraj P."/>
            <person name="Muralishankar V."/>
            <person name="Muruganantham S."/>
            <person name="Sp S."/>
            <person name="Haryani S."/>
            <person name="Lau K.J.X."/>
            <person name="Naqvi N.I."/>
        </authorList>
    </citation>
    <scope>NUCLEOTIDE SEQUENCE [LARGE SCALE GENOMIC DNA]</scope>
    <source>
        <strain evidence="3">GMP-LS</strain>
    </source>
</reference>
<evidence type="ECO:0000256" key="1">
    <source>
        <dbReference type="ARBA" id="ARBA00022801"/>
    </source>
</evidence>
<dbReference type="GO" id="GO:0016787">
    <property type="term" value="F:hydrolase activity"/>
    <property type="evidence" value="ECO:0007669"/>
    <property type="project" value="UniProtKB-KW"/>
</dbReference>
<name>A0AAN7Z1U7_9PEZI</name>